<feature type="compositionally biased region" description="Polar residues" evidence="2">
    <location>
        <begin position="1"/>
        <end position="15"/>
    </location>
</feature>
<sequence>MSNSIKYRQSVTSEPYESALTPEGLTLDEYKLLTEEHTATEEKYEEAIGVHDEWKATKLDEEQKAAEEKKKKKERQAAILREKQEAKNKQKKLDELKKVKKAVNAMAEKKKKDDLKKEEKRL</sequence>
<evidence type="ECO:0000313" key="4">
    <source>
        <dbReference type="Proteomes" id="UP001175226"/>
    </source>
</evidence>
<dbReference type="AlphaFoldDB" id="A0AA39IUQ2"/>
<dbReference type="EMBL" id="JAUEPT010000133">
    <property type="protein sequence ID" value="KAK0430793.1"/>
    <property type="molecule type" value="Genomic_DNA"/>
</dbReference>
<comment type="caution">
    <text evidence="3">The sequence shown here is derived from an EMBL/GenBank/DDBJ whole genome shotgun (WGS) entry which is preliminary data.</text>
</comment>
<keyword evidence="4" id="KW-1185">Reference proteome</keyword>
<protein>
    <submittedName>
        <fullName evidence="3">Uncharacterized protein</fullName>
    </submittedName>
</protein>
<keyword evidence="1" id="KW-0175">Coiled coil</keyword>
<proteinExistence type="predicted"/>
<evidence type="ECO:0000313" key="3">
    <source>
        <dbReference type="EMBL" id="KAK0430793.1"/>
    </source>
</evidence>
<evidence type="ECO:0000256" key="1">
    <source>
        <dbReference type="SAM" id="Coils"/>
    </source>
</evidence>
<feature type="region of interest" description="Disordered" evidence="2">
    <location>
        <begin position="1"/>
        <end position="20"/>
    </location>
</feature>
<name>A0AA39IUQ2_9AGAR</name>
<dbReference type="Proteomes" id="UP001175226">
    <property type="component" value="Unassembled WGS sequence"/>
</dbReference>
<evidence type="ECO:0000256" key="2">
    <source>
        <dbReference type="SAM" id="MobiDB-lite"/>
    </source>
</evidence>
<feature type="coiled-coil region" evidence="1">
    <location>
        <begin position="56"/>
        <end position="113"/>
    </location>
</feature>
<gene>
    <name evidence="3" type="ORF">EV421DRAFT_1912500</name>
</gene>
<organism evidence="3 4">
    <name type="scientific">Armillaria borealis</name>
    <dbReference type="NCBI Taxonomy" id="47425"/>
    <lineage>
        <taxon>Eukaryota</taxon>
        <taxon>Fungi</taxon>
        <taxon>Dikarya</taxon>
        <taxon>Basidiomycota</taxon>
        <taxon>Agaricomycotina</taxon>
        <taxon>Agaricomycetes</taxon>
        <taxon>Agaricomycetidae</taxon>
        <taxon>Agaricales</taxon>
        <taxon>Marasmiineae</taxon>
        <taxon>Physalacriaceae</taxon>
        <taxon>Armillaria</taxon>
    </lineage>
</organism>
<reference evidence="3" key="1">
    <citation type="submission" date="2023-06" db="EMBL/GenBank/DDBJ databases">
        <authorList>
            <consortium name="Lawrence Berkeley National Laboratory"/>
            <person name="Ahrendt S."/>
            <person name="Sahu N."/>
            <person name="Indic B."/>
            <person name="Wong-Bajracharya J."/>
            <person name="Merenyi Z."/>
            <person name="Ke H.-M."/>
            <person name="Monk M."/>
            <person name="Kocsube S."/>
            <person name="Drula E."/>
            <person name="Lipzen A."/>
            <person name="Balint B."/>
            <person name="Henrissat B."/>
            <person name="Andreopoulos B."/>
            <person name="Martin F.M."/>
            <person name="Harder C.B."/>
            <person name="Rigling D."/>
            <person name="Ford K.L."/>
            <person name="Foster G.D."/>
            <person name="Pangilinan J."/>
            <person name="Papanicolaou A."/>
            <person name="Barry K."/>
            <person name="LaButti K."/>
            <person name="Viragh M."/>
            <person name="Koriabine M."/>
            <person name="Yan M."/>
            <person name="Riley R."/>
            <person name="Champramary S."/>
            <person name="Plett K.L."/>
            <person name="Tsai I.J."/>
            <person name="Slot J."/>
            <person name="Sipos G."/>
            <person name="Plett J."/>
            <person name="Nagy L.G."/>
            <person name="Grigoriev I.V."/>
        </authorList>
    </citation>
    <scope>NUCLEOTIDE SEQUENCE</scope>
    <source>
        <strain evidence="3">FPL87.14</strain>
    </source>
</reference>
<accession>A0AA39IUQ2</accession>